<evidence type="ECO:0000256" key="8">
    <source>
        <dbReference type="ARBA" id="ARBA00023239"/>
    </source>
</evidence>
<keyword evidence="8" id="KW-0456">Lyase</keyword>
<feature type="compositionally biased region" description="Pro residues" evidence="9">
    <location>
        <begin position="227"/>
        <end position="237"/>
    </location>
</feature>
<evidence type="ECO:0000256" key="1">
    <source>
        <dbReference type="ARBA" id="ARBA00001947"/>
    </source>
</evidence>
<accession>K0SU00</accession>
<gene>
    <name evidence="10" type="ORF">THAOC_08829</name>
</gene>
<feature type="region of interest" description="Disordered" evidence="9">
    <location>
        <begin position="1"/>
        <end position="55"/>
    </location>
</feature>
<feature type="compositionally biased region" description="Gly residues" evidence="9">
    <location>
        <begin position="216"/>
        <end position="226"/>
    </location>
</feature>
<dbReference type="PANTHER" id="PTHR12589:SF7">
    <property type="entry name" value="6-PYRUVOYL TETRAHYDROBIOPTERIN SYNTHASE"/>
    <property type="match status" value="1"/>
</dbReference>
<dbReference type="GO" id="GO:0006729">
    <property type="term" value="P:tetrahydrobiopterin biosynthetic process"/>
    <property type="evidence" value="ECO:0007669"/>
    <property type="project" value="UniProtKB-UniPathway"/>
</dbReference>
<keyword evidence="5" id="KW-0479">Metal-binding</keyword>
<evidence type="ECO:0000256" key="9">
    <source>
        <dbReference type="SAM" id="MobiDB-lite"/>
    </source>
</evidence>
<evidence type="ECO:0000256" key="5">
    <source>
        <dbReference type="ARBA" id="ARBA00022723"/>
    </source>
</evidence>
<evidence type="ECO:0000256" key="4">
    <source>
        <dbReference type="ARBA" id="ARBA00013100"/>
    </source>
</evidence>
<evidence type="ECO:0000256" key="3">
    <source>
        <dbReference type="ARBA" id="ARBA00009164"/>
    </source>
</evidence>
<comment type="caution">
    <text evidence="10">The sequence shown here is derived from an EMBL/GenBank/DDBJ whole genome shotgun (WGS) entry which is preliminary data.</text>
</comment>
<feature type="compositionally biased region" description="Low complexity" evidence="9">
    <location>
        <begin position="245"/>
        <end position="256"/>
    </location>
</feature>
<dbReference type="UniPathway" id="UPA00849">
    <property type="reaction ID" value="UER00819"/>
</dbReference>
<evidence type="ECO:0000256" key="6">
    <source>
        <dbReference type="ARBA" id="ARBA00022833"/>
    </source>
</evidence>
<dbReference type="InterPro" id="IPR038418">
    <property type="entry name" value="6-PTP_synth/QueD_sf"/>
</dbReference>
<organism evidence="10 11">
    <name type="scientific">Thalassiosira oceanica</name>
    <name type="common">Marine diatom</name>
    <dbReference type="NCBI Taxonomy" id="159749"/>
    <lineage>
        <taxon>Eukaryota</taxon>
        <taxon>Sar</taxon>
        <taxon>Stramenopiles</taxon>
        <taxon>Ochrophyta</taxon>
        <taxon>Bacillariophyta</taxon>
        <taxon>Coscinodiscophyceae</taxon>
        <taxon>Thalassiosirophycidae</taxon>
        <taxon>Thalassiosirales</taxon>
        <taxon>Thalassiosiraceae</taxon>
        <taxon>Thalassiosira</taxon>
    </lineage>
</organism>
<keyword evidence="11" id="KW-1185">Reference proteome</keyword>
<dbReference type="InterPro" id="IPR007115">
    <property type="entry name" value="6-PTP_synth/QueD"/>
</dbReference>
<name>K0SU00_THAOC</name>
<dbReference type="AlphaFoldDB" id="K0SU00"/>
<dbReference type="EMBL" id="AGNL01009433">
    <property type="protein sequence ID" value="EJK69873.1"/>
    <property type="molecule type" value="Genomic_DNA"/>
</dbReference>
<evidence type="ECO:0000256" key="7">
    <source>
        <dbReference type="ARBA" id="ARBA00023007"/>
    </source>
</evidence>
<dbReference type="OrthoDB" id="14045at2759"/>
<proteinExistence type="inferred from homology"/>
<evidence type="ECO:0000313" key="11">
    <source>
        <dbReference type="Proteomes" id="UP000266841"/>
    </source>
</evidence>
<dbReference type="Proteomes" id="UP000266841">
    <property type="component" value="Unassembled WGS sequence"/>
</dbReference>
<dbReference type="GO" id="GO:0003874">
    <property type="term" value="F:6-pyruvoyltetrahydropterin synthase activity"/>
    <property type="evidence" value="ECO:0007669"/>
    <property type="project" value="UniProtKB-EC"/>
</dbReference>
<feature type="non-terminal residue" evidence="10">
    <location>
        <position position="324"/>
    </location>
</feature>
<feature type="region of interest" description="Disordered" evidence="9">
    <location>
        <begin position="93"/>
        <end position="124"/>
    </location>
</feature>
<sequence length="324" mass="34088">MAAEGAQVASAAEAAAAMSRMAAGSSTPDRSASSAPPSGPEGHGGGPGPDGNDHRQLLAGAVRVAGMQSSAIAEYRSQMSGLQVQLDEARAQLDRARRREAEREERQRRGGEDAEEGGAATFRDDGTSTRFEIYVKKDTFKFNAAHFVAYPGFRERLHGHNYLVAVKLIGNSRIGNDGYVLDFGAVKSVTRDVCKGMNEYFVVPMHSDVLEVTVNEGGGGSGGRPPEGGPAPGPSAPPKKRRRNNGSASSSSDGRSPPSPAPSVTIVTEDGSTFVFPRQDCLLLPLAHTTAEEFAVYLHSRIVAGLDGSYLEARGVTAMEVTVS</sequence>
<dbReference type="PANTHER" id="PTHR12589">
    <property type="entry name" value="PYRUVOYL TETRAHYDROBIOPTERIN SYNTHASE"/>
    <property type="match status" value="1"/>
</dbReference>
<comment type="similarity">
    <text evidence="3">Belongs to the PTPS family.</text>
</comment>
<keyword evidence="6" id="KW-0862">Zinc</keyword>
<keyword evidence="7" id="KW-0783">Tetrahydrobiopterin biosynthesis</keyword>
<evidence type="ECO:0000313" key="10">
    <source>
        <dbReference type="EMBL" id="EJK69873.1"/>
    </source>
</evidence>
<feature type="region of interest" description="Disordered" evidence="9">
    <location>
        <begin position="213"/>
        <end position="266"/>
    </location>
</feature>
<dbReference type="GO" id="GO:0046872">
    <property type="term" value="F:metal ion binding"/>
    <property type="evidence" value="ECO:0007669"/>
    <property type="project" value="UniProtKB-KW"/>
</dbReference>
<comment type="cofactor">
    <cofactor evidence="1">
        <name>Zn(2+)</name>
        <dbReference type="ChEBI" id="CHEBI:29105"/>
    </cofactor>
</comment>
<dbReference type="Gene3D" id="3.30.479.10">
    <property type="entry name" value="6-pyruvoyl tetrahydropterin synthase/QueD"/>
    <property type="match status" value="1"/>
</dbReference>
<evidence type="ECO:0000256" key="2">
    <source>
        <dbReference type="ARBA" id="ARBA00005126"/>
    </source>
</evidence>
<reference evidence="10 11" key="1">
    <citation type="journal article" date="2012" name="Genome Biol.">
        <title>Genome and low-iron response of an oceanic diatom adapted to chronic iron limitation.</title>
        <authorList>
            <person name="Lommer M."/>
            <person name="Specht M."/>
            <person name="Roy A.S."/>
            <person name="Kraemer L."/>
            <person name="Andreson R."/>
            <person name="Gutowska M.A."/>
            <person name="Wolf J."/>
            <person name="Bergner S.V."/>
            <person name="Schilhabel M.B."/>
            <person name="Klostermeier U.C."/>
            <person name="Beiko R.G."/>
            <person name="Rosenstiel P."/>
            <person name="Hippler M."/>
            <person name="Laroche J."/>
        </authorList>
    </citation>
    <scope>NUCLEOTIDE SEQUENCE [LARGE SCALE GENOMIC DNA]</scope>
    <source>
        <strain evidence="10 11">CCMP1005</strain>
    </source>
</reference>
<comment type="pathway">
    <text evidence="2">Cofactor biosynthesis; tetrahydrobiopterin biosynthesis; tetrahydrobiopterin from 7,8-dihydroneopterin triphosphate: step 1/3.</text>
</comment>
<dbReference type="Pfam" id="PF01242">
    <property type="entry name" value="PTPS"/>
    <property type="match status" value="1"/>
</dbReference>
<feature type="compositionally biased region" description="Basic and acidic residues" evidence="9">
    <location>
        <begin position="93"/>
        <end position="112"/>
    </location>
</feature>
<dbReference type="EC" id="4.2.3.12" evidence="4"/>
<protein>
    <recommendedName>
        <fullName evidence="4">6-pyruvoyltetrahydropterin synthase</fullName>
        <ecNumber evidence="4">4.2.3.12</ecNumber>
    </recommendedName>
</protein>
<feature type="compositionally biased region" description="Low complexity" evidence="9">
    <location>
        <begin position="1"/>
        <end position="36"/>
    </location>
</feature>
<dbReference type="SUPFAM" id="SSF55620">
    <property type="entry name" value="Tetrahydrobiopterin biosynthesis enzymes-like"/>
    <property type="match status" value="1"/>
</dbReference>
<dbReference type="eggNOG" id="ENOG502S1HP">
    <property type="taxonomic scope" value="Eukaryota"/>
</dbReference>